<dbReference type="InterPro" id="IPR006311">
    <property type="entry name" value="TAT_signal"/>
</dbReference>
<evidence type="ECO:0000259" key="1">
    <source>
        <dbReference type="Pfam" id="PF01408"/>
    </source>
</evidence>
<dbReference type="Gene3D" id="3.40.50.720">
    <property type="entry name" value="NAD(P)-binding Rossmann-like Domain"/>
    <property type="match status" value="1"/>
</dbReference>
<evidence type="ECO:0000313" key="3">
    <source>
        <dbReference type="EMBL" id="QVL30685.1"/>
    </source>
</evidence>
<sequence>MVFEHIDRRSFVGTTAAGLGYFLTANANSAARAASGPNGKVHLAGIGVGGKGRSDIEQAGKLSEVVALCDIDETGGHLGGASDKFPSAKKYNDFRKMLDEMGKDIDAVTVSTPDHTHALASLTAINMKKHVYCQKPLAHSVFEARQMRLLAKKHGVCTQMGNQGTAANVLRRGVELIQEGKLGKVTEVHVWTNRPIWPQAPWVTARLGKTPVPDTVHWDLFLGPASDREYAPGYHPFNWRGWWDFGTGALGDMACHTANLAFMGLKLTSPTSIVAEAGDVNPETCPSWAQIKFEFPAVGSRGPITFNWYEGKKNIDKDNKNSGNKVLPPADLLAKVLRPNEKLVDSGSIIVGDKGILYSPNDYGADFHIFPEAEFQGMNLRTPEKLTKNNGGDDGQKKEWIEAIKASKPELAFSNFDYAGLLTEAILLGNVAIRTGKPLQWDAEKLTCTNCPEAAQYIKLAARKGWEIDPLV</sequence>
<dbReference type="Pfam" id="PF01408">
    <property type="entry name" value="GFO_IDH_MocA"/>
    <property type="match status" value="1"/>
</dbReference>
<dbReference type="EMBL" id="CP074694">
    <property type="protein sequence ID" value="QVL30685.1"/>
    <property type="molecule type" value="Genomic_DNA"/>
</dbReference>
<gene>
    <name evidence="3" type="ORF">KIH39_17730</name>
</gene>
<feature type="domain" description="Gfo/Idh/MocA-like oxidoreductase N-terminal" evidence="1">
    <location>
        <begin position="46"/>
        <end position="161"/>
    </location>
</feature>
<dbReference type="InterPro" id="IPR000683">
    <property type="entry name" value="Gfo/Idh/MocA-like_OxRdtase_N"/>
</dbReference>
<dbReference type="InterPro" id="IPR043906">
    <property type="entry name" value="Gfo/Idh/MocA_OxRdtase_bact_C"/>
</dbReference>
<dbReference type="InterPro" id="IPR036291">
    <property type="entry name" value="NAD(P)-bd_dom_sf"/>
</dbReference>
<protein>
    <submittedName>
        <fullName evidence="3">Gfo/Idh/MocA family oxidoreductase</fullName>
    </submittedName>
</protein>
<reference evidence="3" key="1">
    <citation type="submission" date="2021-05" db="EMBL/GenBank/DDBJ databases">
        <title>Complete genome sequence of the cellulolytic planctomycete Telmatocola sphagniphila SP2T and characterization of the first cellulase from planctomycetes.</title>
        <authorList>
            <person name="Rakitin A.L."/>
            <person name="Beletsky A.V."/>
            <person name="Naumoff D.G."/>
            <person name="Kulichevskaya I.S."/>
            <person name="Mardanov A.V."/>
            <person name="Ravin N.V."/>
            <person name="Dedysh S.N."/>
        </authorList>
    </citation>
    <scope>NUCLEOTIDE SEQUENCE</scope>
    <source>
        <strain evidence="3">SP2T</strain>
    </source>
</reference>
<dbReference type="InterPro" id="IPR050463">
    <property type="entry name" value="Gfo/Idh/MocA_oxidrdct_glycsds"/>
</dbReference>
<evidence type="ECO:0000259" key="2">
    <source>
        <dbReference type="Pfam" id="PF19051"/>
    </source>
</evidence>
<dbReference type="Gene3D" id="3.30.360.10">
    <property type="entry name" value="Dihydrodipicolinate Reductase, domain 2"/>
    <property type="match status" value="1"/>
</dbReference>
<name>A0A8E6ETY0_9BACT</name>
<dbReference type="PANTHER" id="PTHR43818">
    <property type="entry name" value="BCDNA.GH03377"/>
    <property type="match status" value="1"/>
</dbReference>
<dbReference type="AlphaFoldDB" id="A0A8E6ETY0"/>
<dbReference type="PROSITE" id="PS51318">
    <property type="entry name" value="TAT"/>
    <property type="match status" value="1"/>
</dbReference>
<keyword evidence="4" id="KW-1185">Reference proteome</keyword>
<dbReference type="GO" id="GO:0000166">
    <property type="term" value="F:nucleotide binding"/>
    <property type="evidence" value="ECO:0007669"/>
    <property type="project" value="InterPro"/>
</dbReference>
<proteinExistence type="predicted"/>
<evidence type="ECO:0000313" key="4">
    <source>
        <dbReference type="Proteomes" id="UP000676194"/>
    </source>
</evidence>
<dbReference type="KEGG" id="tsph:KIH39_17730"/>
<organism evidence="3 4">
    <name type="scientific">Telmatocola sphagniphila</name>
    <dbReference type="NCBI Taxonomy" id="1123043"/>
    <lineage>
        <taxon>Bacteria</taxon>
        <taxon>Pseudomonadati</taxon>
        <taxon>Planctomycetota</taxon>
        <taxon>Planctomycetia</taxon>
        <taxon>Gemmatales</taxon>
        <taxon>Gemmataceae</taxon>
    </lineage>
</organism>
<dbReference type="Proteomes" id="UP000676194">
    <property type="component" value="Chromosome"/>
</dbReference>
<dbReference type="RefSeq" id="WP_213494565.1">
    <property type="nucleotide sequence ID" value="NZ_CP074694.1"/>
</dbReference>
<dbReference type="SUPFAM" id="SSF51735">
    <property type="entry name" value="NAD(P)-binding Rossmann-fold domains"/>
    <property type="match status" value="1"/>
</dbReference>
<feature type="domain" description="Gfo/Idh/MocA-like oxidoreductase bacterial type C-terminal" evidence="2">
    <location>
        <begin position="176"/>
        <end position="295"/>
    </location>
</feature>
<dbReference type="SUPFAM" id="SSF55347">
    <property type="entry name" value="Glyceraldehyde-3-phosphate dehydrogenase-like, C-terminal domain"/>
    <property type="match status" value="1"/>
</dbReference>
<dbReference type="PANTHER" id="PTHR43818:SF10">
    <property type="entry name" value="NADH-DEPENDENT DEHYDROGENASE-RELATED"/>
    <property type="match status" value="1"/>
</dbReference>
<dbReference type="Pfam" id="PF19051">
    <property type="entry name" value="GFO_IDH_MocA_C2"/>
    <property type="match status" value="1"/>
</dbReference>
<accession>A0A8E6ETY0</accession>